<evidence type="ECO:0000256" key="2">
    <source>
        <dbReference type="SAM" id="SignalP"/>
    </source>
</evidence>
<dbReference type="AlphaFoldDB" id="A0A5N7BW31"/>
<feature type="compositionally biased region" description="Polar residues" evidence="1">
    <location>
        <begin position="162"/>
        <end position="171"/>
    </location>
</feature>
<dbReference type="Proteomes" id="UP000326877">
    <property type="component" value="Unassembled WGS sequence"/>
</dbReference>
<evidence type="ECO:0000313" key="3">
    <source>
        <dbReference type="EMBL" id="KAE8386036.1"/>
    </source>
</evidence>
<proteinExistence type="predicted"/>
<reference evidence="3" key="1">
    <citation type="submission" date="2019-04" db="EMBL/GenBank/DDBJ databases">
        <title>Friends and foes A comparative genomics studyof 23 Aspergillus species from section Flavi.</title>
        <authorList>
            <consortium name="DOE Joint Genome Institute"/>
            <person name="Kjaerbolling I."/>
            <person name="Vesth T."/>
            <person name="Frisvad J.C."/>
            <person name="Nybo J.L."/>
            <person name="Theobald S."/>
            <person name="Kildgaard S."/>
            <person name="Isbrandt T."/>
            <person name="Kuo A."/>
            <person name="Sato A."/>
            <person name="Lyhne E.K."/>
            <person name="Kogle M.E."/>
            <person name="Wiebenga A."/>
            <person name="Kun R.S."/>
            <person name="Lubbers R.J."/>
            <person name="Makela M.R."/>
            <person name="Barry K."/>
            <person name="Chovatia M."/>
            <person name="Clum A."/>
            <person name="Daum C."/>
            <person name="Haridas S."/>
            <person name="He G."/>
            <person name="LaButti K."/>
            <person name="Lipzen A."/>
            <person name="Mondo S."/>
            <person name="Riley R."/>
            <person name="Salamov A."/>
            <person name="Simmons B.A."/>
            <person name="Magnuson J.K."/>
            <person name="Henrissat B."/>
            <person name="Mortensen U.H."/>
            <person name="Larsen T.O."/>
            <person name="Devries R.P."/>
            <person name="Grigoriev I.V."/>
            <person name="Machida M."/>
            <person name="Baker S.E."/>
            <person name="Andersen M.R."/>
        </authorList>
    </citation>
    <scope>NUCLEOTIDE SEQUENCE [LARGE SCALE GENOMIC DNA]</scope>
    <source>
        <strain evidence="3">IBT 14317</strain>
    </source>
</reference>
<feature type="chain" id="PRO_5024976635" description="RmlC-like cupin domain-containing protein" evidence="2">
    <location>
        <begin position="16"/>
        <end position="181"/>
    </location>
</feature>
<dbReference type="EMBL" id="ML735320">
    <property type="protein sequence ID" value="KAE8386036.1"/>
    <property type="molecule type" value="Genomic_DNA"/>
</dbReference>
<gene>
    <name evidence="3" type="ORF">BDV23DRAFT_163912</name>
</gene>
<dbReference type="OrthoDB" id="3223416at2759"/>
<sequence>MNLWHCLFLLHLVLASECPQYLTATAVVEDARGSARLECWRFTSPFYEYPTVGMAHSLASVSNITYVAIPPRSSEGIHKPPHPMIFVLLSGLAHVTLPDSDEEAWIMEGVNGLLVAADISGFGHYTDYPSDKTTIALQVPFKDGHIPDHAVVHRGACRSASQVTPPCSQAASRDPWLREEL</sequence>
<evidence type="ECO:0000256" key="1">
    <source>
        <dbReference type="SAM" id="MobiDB-lite"/>
    </source>
</evidence>
<feature type="signal peptide" evidence="2">
    <location>
        <begin position="1"/>
        <end position="15"/>
    </location>
</feature>
<name>A0A5N7BW31_PETAA</name>
<feature type="region of interest" description="Disordered" evidence="1">
    <location>
        <begin position="162"/>
        <end position="181"/>
    </location>
</feature>
<evidence type="ECO:0008006" key="4">
    <source>
        <dbReference type="Google" id="ProtNLM"/>
    </source>
</evidence>
<organism evidence="3">
    <name type="scientific">Petromyces alliaceus</name>
    <name type="common">Aspergillus alliaceus</name>
    <dbReference type="NCBI Taxonomy" id="209559"/>
    <lineage>
        <taxon>Eukaryota</taxon>
        <taxon>Fungi</taxon>
        <taxon>Dikarya</taxon>
        <taxon>Ascomycota</taxon>
        <taxon>Pezizomycotina</taxon>
        <taxon>Eurotiomycetes</taxon>
        <taxon>Eurotiomycetidae</taxon>
        <taxon>Eurotiales</taxon>
        <taxon>Aspergillaceae</taxon>
        <taxon>Aspergillus</taxon>
        <taxon>Aspergillus subgen. Circumdati</taxon>
    </lineage>
</organism>
<accession>A0A5N7BW31</accession>
<keyword evidence="2" id="KW-0732">Signal</keyword>
<protein>
    <recommendedName>
        <fullName evidence="4">RmlC-like cupin domain-containing protein</fullName>
    </recommendedName>
</protein>